<evidence type="ECO:0000256" key="11">
    <source>
        <dbReference type="SAM" id="Coils"/>
    </source>
</evidence>
<evidence type="ECO:0000256" key="2">
    <source>
        <dbReference type="ARBA" id="ARBA00022448"/>
    </source>
</evidence>
<comment type="similarity">
    <text evidence="1 10">Belongs to the peroxin-14 family.</text>
</comment>
<sequence>MSSSTDATAPAAAAPAPAAAAAPAAAPREELVGPAVRFLSDAKVQSAPMAKKIAFLEAKGLTTDEINLAVQRAATGATAAAVPPAPAVAAPPAVPAPTYVVAAPAPSPIAAPWTAKDLVFAVAMVAGLGYSAFHVFKTYLLPRLALPSVTDLTAAQTEFQRALAATAQTTSAIQAEARTLLDAVRADANALRTDAQAARDALEAFQAAATTRDETLAQVRADMQDLRTKVPDLVAGVRDTQVRMLADLQAEIRSLRSAMAASATGATVPAAYAAPPAATSASPLMSARSIPASPATTPATASGAALPPPPIPLGQPKIPDWQREMLANKKAAVPAPAAAAAVEPAKEADAADVEVNASV</sequence>
<dbReference type="Gene3D" id="1.10.10.10">
    <property type="entry name" value="Winged helix-like DNA-binding domain superfamily/Winged helix DNA-binding domain"/>
    <property type="match status" value="1"/>
</dbReference>
<dbReference type="InterPro" id="IPR006785">
    <property type="entry name" value="Pex14_N"/>
</dbReference>
<dbReference type="InterPro" id="IPR025655">
    <property type="entry name" value="PEX14"/>
</dbReference>
<dbReference type="GO" id="GO:0016560">
    <property type="term" value="P:protein import into peroxisome matrix, docking"/>
    <property type="evidence" value="ECO:0007669"/>
    <property type="project" value="UniProtKB-UniRule"/>
</dbReference>
<dbReference type="OMA" id="YGAYEVT"/>
<reference evidence="15" key="2">
    <citation type="submission" date="2009-11" db="EMBL/GenBank/DDBJ databases">
        <title>The Genome Sequence of Allomyces macrogynus strain ATCC 38327.</title>
        <authorList>
            <consortium name="The Broad Institute Genome Sequencing Platform"/>
            <person name="Russ C."/>
            <person name="Cuomo C."/>
            <person name="Shea T."/>
            <person name="Young S.K."/>
            <person name="Zeng Q."/>
            <person name="Koehrsen M."/>
            <person name="Haas B."/>
            <person name="Borodovsky M."/>
            <person name="Guigo R."/>
            <person name="Alvarado L."/>
            <person name="Berlin A."/>
            <person name="Borenstein D."/>
            <person name="Chen Z."/>
            <person name="Engels R."/>
            <person name="Freedman E."/>
            <person name="Gellesch M."/>
            <person name="Goldberg J."/>
            <person name="Griggs A."/>
            <person name="Gujja S."/>
            <person name="Heiman D."/>
            <person name="Hepburn T."/>
            <person name="Howarth C."/>
            <person name="Jen D."/>
            <person name="Larson L."/>
            <person name="Lewis B."/>
            <person name="Mehta T."/>
            <person name="Park D."/>
            <person name="Pearson M."/>
            <person name="Roberts A."/>
            <person name="Saif S."/>
            <person name="Shenoy N."/>
            <person name="Sisk P."/>
            <person name="Stolte C."/>
            <person name="Sykes S."/>
            <person name="Walk T."/>
            <person name="White J."/>
            <person name="Yandava C."/>
            <person name="Burger G."/>
            <person name="Gray M.W."/>
            <person name="Holland P.W.H."/>
            <person name="King N."/>
            <person name="Lang F.B.F."/>
            <person name="Roger A.J."/>
            <person name="Ruiz-Trillo I."/>
            <person name="Lander E."/>
            <person name="Nusbaum C."/>
        </authorList>
    </citation>
    <scope>NUCLEOTIDE SEQUENCE [LARGE SCALE GENOMIC DNA]</scope>
    <source>
        <strain evidence="15">ATCC 38327</strain>
    </source>
</reference>
<evidence type="ECO:0000256" key="1">
    <source>
        <dbReference type="ARBA" id="ARBA00005443"/>
    </source>
</evidence>
<dbReference type="InterPro" id="IPR036388">
    <property type="entry name" value="WH-like_DNA-bd_sf"/>
</dbReference>
<dbReference type="VEuPathDB" id="FungiDB:AMAG_01649"/>
<feature type="coiled-coil region" evidence="11">
    <location>
        <begin position="181"/>
        <end position="208"/>
    </location>
</feature>
<evidence type="ECO:0000313" key="14">
    <source>
        <dbReference type="EMBL" id="KNE55772.1"/>
    </source>
</evidence>
<dbReference type="AlphaFoldDB" id="A0A0L0RZB8"/>
<gene>
    <name evidence="14" type="ORF">AMAG_01649</name>
</gene>
<feature type="compositionally biased region" description="Low complexity" evidence="12">
    <location>
        <begin position="289"/>
        <end position="305"/>
    </location>
</feature>
<dbReference type="eggNOG" id="KOG2629">
    <property type="taxonomic scope" value="Eukaryota"/>
</dbReference>
<comment type="subcellular location">
    <subcellularLocation>
        <location evidence="9 10">Peroxisome membrane</location>
    </subcellularLocation>
</comment>
<organism evidence="14 15">
    <name type="scientific">Allomyces macrogynus (strain ATCC 38327)</name>
    <name type="common">Allomyces javanicus var. macrogynus</name>
    <dbReference type="NCBI Taxonomy" id="578462"/>
    <lineage>
        <taxon>Eukaryota</taxon>
        <taxon>Fungi</taxon>
        <taxon>Fungi incertae sedis</taxon>
        <taxon>Blastocladiomycota</taxon>
        <taxon>Blastocladiomycetes</taxon>
        <taxon>Blastocladiales</taxon>
        <taxon>Blastocladiaceae</taxon>
        <taxon>Allomyces</taxon>
    </lineage>
</organism>
<protein>
    <recommendedName>
        <fullName evidence="7 10">Peroxisomal membrane protein PEX14</fullName>
    </recommendedName>
    <alternativeName>
        <fullName evidence="8 10">Peroxin-14</fullName>
    </alternativeName>
</protein>
<feature type="domain" description="Peroxisome membrane anchor protein Pex14p N-terminal" evidence="13">
    <location>
        <begin position="28"/>
        <end position="70"/>
    </location>
</feature>
<evidence type="ECO:0000256" key="4">
    <source>
        <dbReference type="ARBA" id="ARBA00023010"/>
    </source>
</evidence>
<keyword evidence="3 10" id="KW-0653">Protein transport</keyword>
<keyword evidence="6 10" id="KW-0576">Peroxisome</keyword>
<dbReference type="STRING" id="578462.A0A0L0RZB8"/>
<keyword evidence="11" id="KW-0175">Coiled coil</keyword>
<evidence type="ECO:0000256" key="7">
    <source>
        <dbReference type="ARBA" id="ARBA00029502"/>
    </source>
</evidence>
<evidence type="ECO:0000256" key="9">
    <source>
        <dbReference type="ARBA" id="ARBA00046271"/>
    </source>
</evidence>
<evidence type="ECO:0000313" key="15">
    <source>
        <dbReference type="Proteomes" id="UP000054350"/>
    </source>
</evidence>
<keyword evidence="2 10" id="KW-0813">Transport</keyword>
<evidence type="ECO:0000256" key="3">
    <source>
        <dbReference type="ARBA" id="ARBA00022927"/>
    </source>
</evidence>
<evidence type="ECO:0000256" key="10">
    <source>
        <dbReference type="RuleBase" id="RU367032"/>
    </source>
</evidence>
<reference evidence="14 15" key="1">
    <citation type="submission" date="2009-11" db="EMBL/GenBank/DDBJ databases">
        <title>Annotation of Allomyces macrogynus ATCC 38327.</title>
        <authorList>
            <consortium name="The Broad Institute Genome Sequencing Platform"/>
            <person name="Russ C."/>
            <person name="Cuomo C."/>
            <person name="Burger G."/>
            <person name="Gray M.W."/>
            <person name="Holland P.W.H."/>
            <person name="King N."/>
            <person name="Lang F.B.F."/>
            <person name="Roger A.J."/>
            <person name="Ruiz-Trillo I."/>
            <person name="Young S.K."/>
            <person name="Zeng Q."/>
            <person name="Gargeya S."/>
            <person name="Fitzgerald M."/>
            <person name="Haas B."/>
            <person name="Abouelleil A."/>
            <person name="Alvarado L."/>
            <person name="Arachchi H.M."/>
            <person name="Berlin A."/>
            <person name="Chapman S.B."/>
            <person name="Gearin G."/>
            <person name="Goldberg J."/>
            <person name="Griggs A."/>
            <person name="Gujja S."/>
            <person name="Hansen M."/>
            <person name="Heiman D."/>
            <person name="Howarth C."/>
            <person name="Larimer J."/>
            <person name="Lui A."/>
            <person name="MacDonald P.J.P."/>
            <person name="McCowen C."/>
            <person name="Montmayeur A."/>
            <person name="Murphy C."/>
            <person name="Neiman D."/>
            <person name="Pearson M."/>
            <person name="Priest M."/>
            <person name="Roberts A."/>
            <person name="Saif S."/>
            <person name="Shea T."/>
            <person name="Sisk P."/>
            <person name="Stolte C."/>
            <person name="Sykes S."/>
            <person name="Wortman J."/>
            <person name="Nusbaum C."/>
            <person name="Birren B."/>
        </authorList>
    </citation>
    <scope>NUCLEOTIDE SEQUENCE [LARGE SCALE GENOMIC DNA]</scope>
    <source>
        <strain evidence="14 15">ATCC 38327</strain>
    </source>
</reference>
<dbReference type="Pfam" id="PF04695">
    <property type="entry name" value="Pex14_N"/>
    <property type="match status" value="1"/>
</dbReference>
<dbReference type="OrthoDB" id="5549158at2759"/>
<keyword evidence="15" id="KW-1185">Reference proteome</keyword>
<dbReference type="PANTHER" id="PTHR23058">
    <property type="entry name" value="PEROXISOMAL MEMBRANE PROTEIN PEX14"/>
    <property type="match status" value="1"/>
</dbReference>
<evidence type="ECO:0000256" key="6">
    <source>
        <dbReference type="ARBA" id="ARBA00023140"/>
    </source>
</evidence>
<name>A0A0L0RZB8_ALLM3</name>
<dbReference type="GO" id="GO:1990429">
    <property type="term" value="C:peroxisomal importomer complex"/>
    <property type="evidence" value="ECO:0007669"/>
    <property type="project" value="TreeGrafter"/>
</dbReference>
<dbReference type="Proteomes" id="UP000054350">
    <property type="component" value="Unassembled WGS sequence"/>
</dbReference>
<feature type="region of interest" description="Disordered" evidence="12">
    <location>
        <begin position="289"/>
        <end position="311"/>
    </location>
</feature>
<dbReference type="PANTHER" id="PTHR23058:SF0">
    <property type="entry name" value="PEROXISOMAL MEMBRANE PROTEIN PEX14"/>
    <property type="match status" value="1"/>
</dbReference>
<evidence type="ECO:0000259" key="13">
    <source>
        <dbReference type="Pfam" id="PF04695"/>
    </source>
</evidence>
<dbReference type="GO" id="GO:0005778">
    <property type="term" value="C:peroxisomal membrane"/>
    <property type="evidence" value="ECO:0007669"/>
    <property type="project" value="UniProtKB-SubCell"/>
</dbReference>
<dbReference type="GO" id="GO:0005102">
    <property type="term" value="F:signaling receptor binding"/>
    <property type="evidence" value="ECO:0007669"/>
    <property type="project" value="TreeGrafter"/>
</dbReference>
<dbReference type="EMBL" id="GG745329">
    <property type="protein sequence ID" value="KNE55772.1"/>
    <property type="molecule type" value="Genomic_DNA"/>
</dbReference>
<keyword evidence="5 10" id="KW-0472">Membrane</keyword>
<keyword evidence="4" id="KW-0811">Translocation</keyword>
<evidence type="ECO:0000256" key="8">
    <source>
        <dbReference type="ARBA" id="ARBA00029691"/>
    </source>
</evidence>
<evidence type="ECO:0000256" key="5">
    <source>
        <dbReference type="ARBA" id="ARBA00023136"/>
    </source>
</evidence>
<proteinExistence type="inferred from homology"/>
<evidence type="ECO:0000256" key="12">
    <source>
        <dbReference type="SAM" id="MobiDB-lite"/>
    </source>
</evidence>
<accession>A0A0L0RZB8</accession>
<comment type="function">
    <text evidence="10">Component of the PEX13-PEX14 docking complex, a translocon channel that specifically mediates the import of peroxisomal cargo proteins bound to PEX5 receptor. The PEX13-PEX14 docking complex forms a large import pore which can be opened to a diameter of about 9 nm. Mechanistically, PEX5 receptor along with cargo proteins associates with the PEX14 subunit of the PEX13-PEX14 docking complex in the cytosol, leading to the insertion of the receptor into the organelle membrane with the concomitant translocation of the cargo into the peroxisome matrix.</text>
</comment>